<feature type="compositionally biased region" description="Pro residues" evidence="1">
    <location>
        <begin position="114"/>
        <end position="132"/>
    </location>
</feature>
<feature type="region of interest" description="Disordered" evidence="1">
    <location>
        <begin position="81"/>
        <end position="132"/>
    </location>
</feature>
<proteinExistence type="predicted"/>
<gene>
    <name evidence="2" type="ORF">E2C01_040775</name>
</gene>
<protein>
    <submittedName>
        <fullName evidence="2">Uncharacterized protein</fullName>
    </submittedName>
</protein>
<dbReference type="AlphaFoldDB" id="A0A5B7FHI4"/>
<dbReference type="EMBL" id="VSRR010007513">
    <property type="protein sequence ID" value="MPC47040.1"/>
    <property type="molecule type" value="Genomic_DNA"/>
</dbReference>
<feature type="compositionally biased region" description="Low complexity" evidence="1">
    <location>
        <begin position="86"/>
        <end position="101"/>
    </location>
</feature>
<keyword evidence="3" id="KW-1185">Reference proteome</keyword>
<comment type="caution">
    <text evidence="2">The sequence shown here is derived from an EMBL/GenBank/DDBJ whole genome shotgun (WGS) entry which is preliminary data.</text>
</comment>
<evidence type="ECO:0000256" key="1">
    <source>
        <dbReference type="SAM" id="MobiDB-lite"/>
    </source>
</evidence>
<evidence type="ECO:0000313" key="3">
    <source>
        <dbReference type="Proteomes" id="UP000324222"/>
    </source>
</evidence>
<dbReference type="Proteomes" id="UP000324222">
    <property type="component" value="Unassembled WGS sequence"/>
</dbReference>
<name>A0A5B7FHI4_PORTR</name>
<accession>A0A5B7FHI4</accession>
<organism evidence="2 3">
    <name type="scientific">Portunus trituberculatus</name>
    <name type="common">Swimming crab</name>
    <name type="synonym">Neptunus trituberculatus</name>
    <dbReference type="NCBI Taxonomy" id="210409"/>
    <lineage>
        <taxon>Eukaryota</taxon>
        <taxon>Metazoa</taxon>
        <taxon>Ecdysozoa</taxon>
        <taxon>Arthropoda</taxon>
        <taxon>Crustacea</taxon>
        <taxon>Multicrustacea</taxon>
        <taxon>Malacostraca</taxon>
        <taxon>Eumalacostraca</taxon>
        <taxon>Eucarida</taxon>
        <taxon>Decapoda</taxon>
        <taxon>Pleocyemata</taxon>
        <taxon>Brachyura</taxon>
        <taxon>Eubrachyura</taxon>
        <taxon>Portunoidea</taxon>
        <taxon>Portunidae</taxon>
        <taxon>Portuninae</taxon>
        <taxon>Portunus</taxon>
    </lineage>
</organism>
<reference evidence="2 3" key="1">
    <citation type="submission" date="2019-05" db="EMBL/GenBank/DDBJ databases">
        <title>Another draft genome of Portunus trituberculatus and its Hox gene families provides insights of decapod evolution.</title>
        <authorList>
            <person name="Jeong J.-H."/>
            <person name="Song I."/>
            <person name="Kim S."/>
            <person name="Choi T."/>
            <person name="Kim D."/>
            <person name="Ryu S."/>
            <person name="Kim W."/>
        </authorList>
    </citation>
    <scope>NUCLEOTIDE SEQUENCE [LARGE SCALE GENOMIC DNA]</scope>
    <source>
        <tissue evidence="2">Muscle</tissue>
    </source>
</reference>
<sequence length="132" mass="14292">MVVLLLQDWRSSVMSATVTSIRTAPPFQQRKPKRFLKNVGIRTTERNTTCVGSLTCTSIWTSAKNTQRRTASTETAAIWKRRRPRTSQAAVTTRAATTLARGSAPAKKTAAIPPQCPPSPPSSCPSLPLSPS</sequence>
<evidence type="ECO:0000313" key="2">
    <source>
        <dbReference type="EMBL" id="MPC47040.1"/>
    </source>
</evidence>